<comment type="caution">
    <text evidence="8">The sequence shown here is derived from an EMBL/GenBank/DDBJ whole genome shotgun (WGS) entry which is preliminary data.</text>
</comment>
<dbReference type="STRING" id="75743.A0A401PNZ9"/>
<evidence type="ECO:0000256" key="4">
    <source>
        <dbReference type="PROSITE-ProRule" id="PRU00339"/>
    </source>
</evidence>
<dbReference type="SMART" id="SM00028">
    <property type="entry name" value="TPR"/>
    <property type="match status" value="2"/>
</dbReference>
<keyword evidence="2 4" id="KW-0802">TPR repeat</keyword>
<dbReference type="Gene3D" id="1.25.40.10">
    <property type="entry name" value="Tetratricopeptide repeat domain"/>
    <property type="match status" value="1"/>
</dbReference>
<dbReference type="GO" id="GO:0005740">
    <property type="term" value="C:mitochondrial envelope"/>
    <property type="evidence" value="ECO:0007669"/>
    <property type="project" value="TreeGrafter"/>
</dbReference>
<gene>
    <name evidence="8" type="ORF">scyTo_0020821</name>
</gene>
<feature type="transmembrane region" description="Helical" evidence="6">
    <location>
        <begin position="342"/>
        <end position="362"/>
    </location>
</feature>
<keyword evidence="6" id="KW-0472">Membrane</keyword>
<keyword evidence="9" id="KW-1185">Reference proteome</keyword>
<name>A0A401PNZ9_SCYTO</name>
<dbReference type="PANTHER" id="PTHR46512">
    <property type="entry name" value="PEPTIDYLPROLYL ISOMERASE"/>
    <property type="match status" value="1"/>
</dbReference>
<dbReference type="Proteomes" id="UP000288216">
    <property type="component" value="Unassembled WGS sequence"/>
</dbReference>
<keyword evidence="6" id="KW-0812">Transmembrane</keyword>
<comment type="catalytic activity">
    <reaction evidence="3">
        <text>[protein]-peptidylproline (omega=180) = [protein]-peptidylproline (omega=0)</text>
        <dbReference type="Rhea" id="RHEA:16237"/>
        <dbReference type="Rhea" id="RHEA-COMP:10747"/>
        <dbReference type="Rhea" id="RHEA-COMP:10748"/>
        <dbReference type="ChEBI" id="CHEBI:83833"/>
        <dbReference type="ChEBI" id="CHEBI:83834"/>
        <dbReference type="EC" id="5.2.1.8"/>
    </reaction>
</comment>
<dbReference type="Pfam" id="PF00254">
    <property type="entry name" value="FKBP_C"/>
    <property type="match status" value="1"/>
</dbReference>
<accession>A0A401PNZ9</accession>
<feature type="region of interest" description="Disordered" evidence="5">
    <location>
        <begin position="1"/>
        <end position="70"/>
    </location>
</feature>
<dbReference type="GO" id="GO:0012505">
    <property type="term" value="C:endomembrane system"/>
    <property type="evidence" value="ECO:0007669"/>
    <property type="project" value="TreeGrafter"/>
</dbReference>
<feature type="compositionally biased region" description="Polar residues" evidence="5">
    <location>
        <begin position="16"/>
        <end position="39"/>
    </location>
</feature>
<dbReference type="GO" id="GO:0044183">
    <property type="term" value="F:protein folding chaperone"/>
    <property type="evidence" value="ECO:0007669"/>
    <property type="project" value="TreeGrafter"/>
</dbReference>
<evidence type="ECO:0000256" key="2">
    <source>
        <dbReference type="ARBA" id="ARBA00022803"/>
    </source>
</evidence>
<keyword evidence="1" id="KW-0677">Repeat</keyword>
<evidence type="ECO:0000256" key="1">
    <source>
        <dbReference type="ARBA" id="ARBA00022737"/>
    </source>
</evidence>
<keyword evidence="3" id="KW-0697">Rotamase</keyword>
<dbReference type="GO" id="GO:0016020">
    <property type="term" value="C:membrane"/>
    <property type="evidence" value="ECO:0007669"/>
    <property type="project" value="TreeGrafter"/>
</dbReference>
<dbReference type="PROSITE" id="PS50005">
    <property type="entry name" value="TPR"/>
    <property type="match status" value="2"/>
</dbReference>
<feature type="repeat" description="TPR" evidence="4">
    <location>
        <begin position="258"/>
        <end position="291"/>
    </location>
</feature>
<dbReference type="PANTHER" id="PTHR46512:SF3">
    <property type="entry name" value="PEPTIDYL-PROLYL CIS-TRANS ISOMERASE FKBP8"/>
    <property type="match status" value="1"/>
</dbReference>
<dbReference type="SUPFAM" id="SSF54534">
    <property type="entry name" value="FKBP-like"/>
    <property type="match status" value="1"/>
</dbReference>
<evidence type="ECO:0000256" key="3">
    <source>
        <dbReference type="PROSITE-ProRule" id="PRU00277"/>
    </source>
</evidence>
<sequence length="365" mass="39555">MEEMVSGNQGAAGDAGSQTMENKQDATVNSGKNLINTKASLLDSGEDIEMTNGDTDEDDTSELPSLEDIGLTKKLEAQSAAEEGLEASVMEVNEEAVSGKGNVESSQEPDDEWLQVLGNGLLKKKVLVAGQNKEQRPQKGQEVTVHLKMTLEDGTEVEEDPTLSFTVGDGDVIQALDLCVQLMDQEEVALIISDAKYAYGSLGRCDPVVDFAEEEEEELMAVKVKCLNNLAAAQLKLEHFEAALKSSEAALQHQPNNVKALFRKGKVLAFQGEYTEAIPVLRKASRLEPSNKAIQIELSQLLRKQSEQRSVEQAMYRKMLGNMAVPPHSSPSPAPWKIPWKWLFGATAVAIGGMAVSVIVAARTT</sequence>
<dbReference type="EC" id="5.2.1.8" evidence="3"/>
<dbReference type="SUPFAM" id="SSF48452">
    <property type="entry name" value="TPR-like"/>
    <property type="match status" value="1"/>
</dbReference>
<keyword evidence="3" id="KW-0413">Isomerase</keyword>
<reference evidence="8 9" key="1">
    <citation type="journal article" date="2018" name="Nat. Ecol. Evol.">
        <title>Shark genomes provide insights into elasmobranch evolution and the origin of vertebrates.</title>
        <authorList>
            <person name="Hara Y"/>
            <person name="Yamaguchi K"/>
            <person name="Onimaru K"/>
            <person name="Kadota M"/>
            <person name="Koyanagi M"/>
            <person name="Keeley SD"/>
            <person name="Tatsumi K"/>
            <person name="Tanaka K"/>
            <person name="Motone F"/>
            <person name="Kageyama Y"/>
            <person name="Nozu R"/>
            <person name="Adachi N"/>
            <person name="Nishimura O"/>
            <person name="Nakagawa R"/>
            <person name="Tanegashima C"/>
            <person name="Kiyatake I"/>
            <person name="Matsumoto R"/>
            <person name="Murakumo K"/>
            <person name="Nishida K"/>
            <person name="Terakita A"/>
            <person name="Kuratani S"/>
            <person name="Sato K"/>
            <person name="Hyodo S Kuraku.S."/>
        </authorList>
    </citation>
    <scope>NUCLEOTIDE SEQUENCE [LARGE SCALE GENOMIC DNA]</scope>
</reference>
<evidence type="ECO:0000313" key="8">
    <source>
        <dbReference type="EMBL" id="GCB74857.1"/>
    </source>
</evidence>
<dbReference type="InterPro" id="IPR019734">
    <property type="entry name" value="TPR_rpt"/>
</dbReference>
<dbReference type="EMBL" id="BFAA01017419">
    <property type="protein sequence ID" value="GCB74857.1"/>
    <property type="molecule type" value="Genomic_DNA"/>
</dbReference>
<evidence type="ECO:0000259" key="7">
    <source>
        <dbReference type="PROSITE" id="PS50059"/>
    </source>
</evidence>
<organism evidence="8 9">
    <name type="scientific">Scyliorhinus torazame</name>
    <name type="common">Cloudy catshark</name>
    <name type="synonym">Catulus torazame</name>
    <dbReference type="NCBI Taxonomy" id="75743"/>
    <lineage>
        <taxon>Eukaryota</taxon>
        <taxon>Metazoa</taxon>
        <taxon>Chordata</taxon>
        <taxon>Craniata</taxon>
        <taxon>Vertebrata</taxon>
        <taxon>Chondrichthyes</taxon>
        <taxon>Elasmobranchii</taxon>
        <taxon>Galeomorphii</taxon>
        <taxon>Galeoidea</taxon>
        <taxon>Carcharhiniformes</taxon>
        <taxon>Scyliorhinidae</taxon>
        <taxon>Scyliorhinus</taxon>
    </lineage>
</organism>
<dbReference type="Gene3D" id="3.10.50.40">
    <property type="match status" value="1"/>
</dbReference>
<feature type="compositionally biased region" description="Acidic residues" evidence="5">
    <location>
        <begin position="44"/>
        <end position="61"/>
    </location>
</feature>
<dbReference type="GO" id="GO:0043066">
    <property type="term" value="P:negative regulation of apoptotic process"/>
    <property type="evidence" value="ECO:0007669"/>
    <property type="project" value="TreeGrafter"/>
</dbReference>
<evidence type="ECO:0000256" key="5">
    <source>
        <dbReference type="SAM" id="MobiDB-lite"/>
    </source>
</evidence>
<keyword evidence="6" id="KW-1133">Transmembrane helix</keyword>
<dbReference type="InterPro" id="IPR001179">
    <property type="entry name" value="PPIase_FKBP_dom"/>
</dbReference>
<evidence type="ECO:0000256" key="6">
    <source>
        <dbReference type="SAM" id="Phobius"/>
    </source>
</evidence>
<dbReference type="PROSITE" id="PS50059">
    <property type="entry name" value="FKBP_PPIASE"/>
    <property type="match status" value="1"/>
</dbReference>
<dbReference type="InterPro" id="IPR011990">
    <property type="entry name" value="TPR-like_helical_dom_sf"/>
</dbReference>
<feature type="domain" description="PPIase FKBP-type" evidence="7">
    <location>
        <begin position="140"/>
        <end position="225"/>
    </location>
</feature>
<dbReference type="GO" id="GO:0005829">
    <property type="term" value="C:cytosol"/>
    <property type="evidence" value="ECO:0007669"/>
    <property type="project" value="TreeGrafter"/>
</dbReference>
<dbReference type="AlphaFoldDB" id="A0A401PNZ9"/>
<dbReference type="InterPro" id="IPR050754">
    <property type="entry name" value="FKBP4/5/8-like"/>
</dbReference>
<protein>
    <recommendedName>
        <fullName evidence="3">peptidylprolyl isomerase</fullName>
        <ecNumber evidence="3">5.2.1.8</ecNumber>
    </recommendedName>
</protein>
<evidence type="ECO:0000313" key="9">
    <source>
        <dbReference type="Proteomes" id="UP000288216"/>
    </source>
</evidence>
<dbReference type="GO" id="GO:0003755">
    <property type="term" value="F:peptidyl-prolyl cis-trans isomerase activity"/>
    <property type="evidence" value="ECO:0007669"/>
    <property type="project" value="UniProtKB-KW"/>
</dbReference>
<feature type="repeat" description="TPR" evidence="4">
    <location>
        <begin position="224"/>
        <end position="257"/>
    </location>
</feature>
<dbReference type="Pfam" id="PF13181">
    <property type="entry name" value="TPR_8"/>
    <property type="match status" value="1"/>
</dbReference>
<dbReference type="InterPro" id="IPR046357">
    <property type="entry name" value="PPIase_dom_sf"/>
</dbReference>
<dbReference type="OMA" id="KWECGSA"/>
<proteinExistence type="predicted"/>
<dbReference type="OrthoDB" id="532682at2759"/>